<gene>
    <name evidence="1" type="ORF">SULPSESMR1_05009</name>
</gene>
<dbReference type="KEGG" id="spse:SULPSESMR1_05009"/>
<reference evidence="1 2" key="1">
    <citation type="submission" date="2017-07" db="EMBL/GenBank/DDBJ databases">
        <title>Genome Sequence of Sulfitobacter pseudonitzschiae Strain SMR1 Isolated from a culture of the Diatom Skeletonema marinoi.</title>
        <authorList>
            <person name="Topel M."/>
            <person name="Pinder M.I.M."/>
            <person name="Johansson O.N."/>
            <person name="Kourtchenko O."/>
            <person name="Godhe A."/>
            <person name="Clarke A.K."/>
        </authorList>
    </citation>
    <scope>NUCLEOTIDE SEQUENCE [LARGE SCALE GENOMIC DNA]</scope>
    <source>
        <strain evidence="1 2">SMR1</strain>
        <plasmid evidence="1 2">pSMR1-1</plasmid>
    </source>
</reference>
<evidence type="ECO:0000313" key="1">
    <source>
        <dbReference type="EMBL" id="ASM74703.1"/>
    </source>
</evidence>
<protein>
    <submittedName>
        <fullName evidence="1">Uncharacterized protein</fullName>
    </submittedName>
</protein>
<keyword evidence="1" id="KW-0614">Plasmid</keyword>
<dbReference type="EMBL" id="CP022416">
    <property type="protein sequence ID" value="ASM74703.1"/>
    <property type="molecule type" value="Genomic_DNA"/>
</dbReference>
<evidence type="ECO:0000313" key="2">
    <source>
        <dbReference type="Proteomes" id="UP000199754"/>
    </source>
</evidence>
<accession>A0A221K754</accession>
<dbReference type="AlphaFoldDB" id="A0A221K754"/>
<organism evidence="1 2">
    <name type="scientific">Pseudosulfitobacter pseudonitzschiae</name>
    <dbReference type="NCBI Taxonomy" id="1402135"/>
    <lineage>
        <taxon>Bacteria</taxon>
        <taxon>Pseudomonadati</taxon>
        <taxon>Pseudomonadota</taxon>
        <taxon>Alphaproteobacteria</taxon>
        <taxon>Rhodobacterales</taxon>
        <taxon>Roseobacteraceae</taxon>
        <taxon>Pseudosulfitobacter</taxon>
    </lineage>
</organism>
<sequence length="123" mass="13849">MSLVAPQTFSISLYITCFLEANLAWQPDCIPSQSISITGSDGFLLISQSAPCRMARLVDEPIRLRRTGRRLPRIPAIRRMFHLCSDTEVGKPDGFYSIFPHETHNILQNHLPARACPSIILRS</sequence>
<proteinExistence type="predicted"/>
<name>A0A221K754_9RHOB</name>
<keyword evidence="2" id="KW-1185">Reference proteome</keyword>
<dbReference type="Proteomes" id="UP000199754">
    <property type="component" value="Plasmid pSMR1-1"/>
</dbReference>
<geneLocation type="plasmid" evidence="1 2">
    <name>pSMR1-1</name>
</geneLocation>